<feature type="chain" id="PRO_5025044737" description="DUF2845 domain-containing protein" evidence="1">
    <location>
        <begin position="20"/>
        <end position="91"/>
    </location>
</feature>
<dbReference type="EMBL" id="CP043869">
    <property type="protein sequence ID" value="QEQ97304.1"/>
    <property type="molecule type" value="Genomic_DNA"/>
</dbReference>
<protein>
    <recommendedName>
        <fullName evidence="4">DUF2845 domain-containing protein</fullName>
    </recommendedName>
</protein>
<dbReference type="AlphaFoldDB" id="A0A5P1RCA7"/>
<name>A0A5P1RCA7_9GAMM</name>
<evidence type="ECO:0000313" key="2">
    <source>
        <dbReference type="EMBL" id="QEQ97304.1"/>
    </source>
</evidence>
<dbReference type="KEGG" id="ncu:F0U83_11615"/>
<organism evidence="2 3">
    <name type="scientific">Neptunomonas concharum</name>
    <dbReference type="NCBI Taxonomy" id="1031538"/>
    <lineage>
        <taxon>Bacteria</taxon>
        <taxon>Pseudomonadati</taxon>
        <taxon>Pseudomonadota</taxon>
        <taxon>Gammaproteobacteria</taxon>
        <taxon>Oceanospirillales</taxon>
        <taxon>Oceanospirillaceae</taxon>
        <taxon>Neptunomonas</taxon>
    </lineage>
</organism>
<evidence type="ECO:0000256" key="1">
    <source>
        <dbReference type="SAM" id="SignalP"/>
    </source>
</evidence>
<reference evidence="2 3" key="1">
    <citation type="journal article" date="2019" name="Biochem. Eng. J.">
        <title>Metabolic engineering of the marine bacteria Neptunomonas concharum for the production of acetoin and meso-2,3-butanediol from acetate.</title>
        <authorList>
            <person name="Li W."/>
            <person name="Pu N."/>
            <person name="Liu C.-X."/>
            <person name="Yuan Q.-P."/>
            <person name="Li Z.-J."/>
        </authorList>
    </citation>
    <scope>NUCLEOTIDE SEQUENCE [LARGE SCALE GENOMIC DNA]</scope>
    <source>
        <strain evidence="2 3">JCM17730</strain>
    </source>
</reference>
<keyword evidence="1" id="KW-0732">Signal</keyword>
<dbReference type="OrthoDB" id="6121015at2"/>
<keyword evidence="3" id="KW-1185">Reference proteome</keyword>
<accession>A0A5P1RCA7</accession>
<evidence type="ECO:0000313" key="3">
    <source>
        <dbReference type="Proteomes" id="UP000324760"/>
    </source>
</evidence>
<feature type="signal peptide" evidence="1">
    <location>
        <begin position="1"/>
        <end position="19"/>
    </location>
</feature>
<dbReference type="Proteomes" id="UP000324760">
    <property type="component" value="Chromosome"/>
</dbReference>
<evidence type="ECO:0008006" key="4">
    <source>
        <dbReference type="Google" id="ProtNLM"/>
    </source>
</evidence>
<sequence length="91" mass="10499">MFRMMVSLLVLCWSVQAFALRLSNGQLLSSGDEVSKVYEHLGKPITKYKTKARCGSGRTCSVTRLVYRFDGRKWFIDTKNGTVVNIKWTYR</sequence>
<proteinExistence type="predicted"/>
<gene>
    <name evidence="2" type="ORF">F0U83_11615</name>
</gene>
<dbReference type="RefSeq" id="WP_138987054.1">
    <property type="nucleotide sequence ID" value="NZ_CP043869.1"/>
</dbReference>